<dbReference type="PROSITE" id="PS50835">
    <property type="entry name" value="IG_LIKE"/>
    <property type="match status" value="1"/>
</dbReference>
<dbReference type="InterPro" id="IPR013783">
    <property type="entry name" value="Ig-like_fold"/>
</dbReference>
<comment type="caution">
    <text evidence="2">The sequence shown here is derived from an EMBL/GenBank/DDBJ whole genome shotgun (WGS) entry which is preliminary data.</text>
</comment>
<dbReference type="InterPro" id="IPR013151">
    <property type="entry name" value="Immunoglobulin_dom"/>
</dbReference>
<gene>
    <name evidence="2" type="ORF">MEDL_53608</name>
</gene>
<dbReference type="Gene3D" id="2.60.40.10">
    <property type="entry name" value="Immunoglobulins"/>
    <property type="match status" value="1"/>
</dbReference>
<keyword evidence="3" id="KW-1185">Reference proteome</keyword>
<evidence type="ECO:0000313" key="3">
    <source>
        <dbReference type="Proteomes" id="UP000683360"/>
    </source>
</evidence>
<dbReference type="SUPFAM" id="SSF48726">
    <property type="entry name" value="Immunoglobulin"/>
    <property type="match status" value="1"/>
</dbReference>
<evidence type="ECO:0000313" key="2">
    <source>
        <dbReference type="EMBL" id="CAG2241392.1"/>
    </source>
</evidence>
<dbReference type="InterPro" id="IPR036179">
    <property type="entry name" value="Ig-like_dom_sf"/>
</dbReference>
<protein>
    <recommendedName>
        <fullName evidence="1">Ig-like domain-containing protein</fullName>
    </recommendedName>
</protein>
<accession>A0A8S3UFM3</accession>
<dbReference type="AlphaFoldDB" id="A0A8S3UFM3"/>
<dbReference type="Proteomes" id="UP000683360">
    <property type="component" value="Unassembled WGS sequence"/>
</dbReference>
<organism evidence="2 3">
    <name type="scientific">Mytilus edulis</name>
    <name type="common">Blue mussel</name>
    <dbReference type="NCBI Taxonomy" id="6550"/>
    <lineage>
        <taxon>Eukaryota</taxon>
        <taxon>Metazoa</taxon>
        <taxon>Spiralia</taxon>
        <taxon>Lophotrochozoa</taxon>
        <taxon>Mollusca</taxon>
        <taxon>Bivalvia</taxon>
        <taxon>Autobranchia</taxon>
        <taxon>Pteriomorphia</taxon>
        <taxon>Mytilida</taxon>
        <taxon>Mytiloidea</taxon>
        <taxon>Mytilidae</taxon>
        <taxon>Mytilinae</taxon>
        <taxon>Mytilus</taxon>
    </lineage>
</organism>
<evidence type="ECO:0000259" key="1">
    <source>
        <dbReference type="PROSITE" id="PS50835"/>
    </source>
</evidence>
<dbReference type="Pfam" id="PF00047">
    <property type="entry name" value="ig"/>
    <property type="match status" value="1"/>
</dbReference>
<name>A0A8S3UFM3_MYTED</name>
<proteinExistence type="predicted"/>
<feature type="domain" description="Ig-like" evidence="1">
    <location>
        <begin position="192"/>
        <end position="292"/>
    </location>
</feature>
<reference evidence="2" key="1">
    <citation type="submission" date="2021-03" db="EMBL/GenBank/DDBJ databases">
        <authorList>
            <person name="Bekaert M."/>
        </authorList>
    </citation>
    <scope>NUCLEOTIDE SEQUENCE</scope>
</reference>
<dbReference type="OrthoDB" id="5843397at2759"/>
<dbReference type="InterPro" id="IPR007110">
    <property type="entry name" value="Ig-like_dom"/>
</dbReference>
<sequence length="321" mass="37218">MCDAIENVNVNRCKTNIPYKTQLKCNITLYSCLKGMKDHDQLMRMEDYYCEEHEQSHNAKQIYSDWYEDDPKGPLDDLNHMRINFTKMGIIAADILADALFDLIRVGDPTFKAPPRNECDITKLYNIHRNKLNAFKPTHGWGGDWGNLNANDIEPGDDIERIRLTRNELNHSSKYEMQDKHFFNSAIYIERPWIDFKAKIAFIIMSRGSGCTISCDIITPLPVEAIISWFKDCNGKEKALKVDKLSKKYHGSTIEYPSLVIRNVDEADEGSYSCRILYPSEYKVKEDSETVVWPRTYLHVKDKQNVSNNKSVDQIIFLLDQ</sequence>
<dbReference type="EMBL" id="CAJPWZ010002585">
    <property type="protein sequence ID" value="CAG2241392.1"/>
    <property type="molecule type" value="Genomic_DNA"/>
</dbReference>